<dbReference type="Proteomes" id="UP000053226">
    <property type="component" value="Unassembled WGS sequence"/>
</dbReference>
<proteinExistence type="predicted"/>
<dbReference type="PANTHER" id="PTHR46889:SF4">
    <property type="entry name" value="TRANSPOSASE INSO FOR INSERTION SEQUENCE ELEMENT IS911B-RELATED"/>
    <property type="match status" value="1"/>
</dbReference>
<dbReference type="Gene3D" id="3.30.420.10">
    <property type="entry name" value="Ribonuclease H-like superfamily/Ribonuclease H"/>
    <property type="match status" value="1"/>
</dbReference>
<gene>
    <name evidence="2" type="ORF">M992_2831</name>
</gene>
<dbReference type="InterPro" id="IPR050900">
    <property type="entry name" value="Transposase_IS3/IS150/IS904"/>
</dbReference>
<dbReference type="OrthoDB" id="9810995at2"/>
<dbReference type="GO" id="GO:0003676">
    <property type="term" value="F:nucleic acid binding"/>
    <property type="evidence" value="ECO:0007669"/>
    <property type="project" value="InterPro"/>
</dbReference>
<sequence>MLDFATKEIFGYTLSTKPDSKLVKEALDNAIERQLRDTTSLMFHSDQGCQYLSEEFRSHLIDRKIT</sequence>
<dbReference type="EMBL" id="LGAA01000027">
    <property type="protein sequence ID" value="KPD01858.1"/>
    <property type="molecule type" value="Genomic_DNA"/>
</dbReference>
<name>A0A0N0Z9R8_9GAMM</name>
<reference evidence="2 3" key="1">
    <citation type="submission" date="2015-07" db="EMBL/GenBank/DDBJ databases">
        <title>ATOL: Assembling a taxonomically balanced genome-scale reconstruction of the evolutionary history of the Enterobacteriaceae.</title>
        <authorList>
            <person name="Plunkett G.III."/>
            <person name="Neeno-Eckwall E.C."/>
            <person name="Glasner J.D."/>
            <person name="Perna N.T."/>
        </authorList>
    </citation>
    <scope>NUCLEOTIDE SEQUENCE [LARGE SCALE GENOMIC DNA]</scope>
    <source>
        <strain evidence="2 3">ATCC 35017</strain>
    </source>
</reference>
<evidence type="ECO:0000313" key="3">
    <source>
        <dbReference type="Proteomes" id="UP000053226"/>
    </source>
</evidence>
<dbReference type="SUPFAM" id="SSF53098">
    <property type="entry name" value="Ribonuclease H-like"/>
    <property type="match status" value="1"/>
</dbReference>
<dbReference type="AlphaFoldDB" id="A0A0N0Z9R8"/>
<dbReference type="GO" id="GO:0015074">
    <property type="term" value="P:DNA integration"/>
    <property type="evidence" value="ECO:0007669"/>
    <property type="project" value="InterPro"/>
</dbReference>
<feature type="domain" description="Integrase catalytic" evidence="1">
    <location>
        <begin position="1"/>
        <end position="65"/>
    </location>
</feature>
<evidence type="ECO:0000313" key="2">
    <source>
        <dbReference type="EMBL" id="KPD01858.1"/>
    </source>
</evidence>
<dbReference type="InterPro" id="IPR036397">
    <property type="entry name" value="RNaseH_sf"/>
</dbReference>
<evidence type="ECO:0000259" key="1">
    <source>
        <dbReference type="Pfam" id="PF00665"/>
    </source>
</evidence>
<keyword evidence="3" id="KW-1185">Reference proteome</keyword>
<dbReference type="Pfam" id="PF00665">
    <property type="entry name" value="rve"/>
    <property type="match status" value="1"/>
</dbReference>
<dbReference type="InterPro" id="IPR001584">
    <property type="entry name" value="Integrase_cat-core"/>
</dbReference>
<comment type="caution">
    <text evidence="2">The sequence shown here is derived from an EMBL/GenBank/DDBJ whole genome shotgun (WGS) entry which is preliminary data.</text>
</comment>
<accession>A0A0N0Z9R8</accession>
<organism evidence="2 3">
    <name type="scientific">Moellerella wisconsensis ATCC 35017</name>
    <dbReference type="NCBI Taxonomy" id="1354267"/>
    <lineage>
        <taxon>Bacteria</taxon>
        <taxon>Pseudomonadati</taxon>
        <taxon>Pseudomonadota</taxon>
        <taxon>Gammaproteobacteria</taxon>
        <taxon>Enterobacterales</taxon>
        <taxon>Morganellaceae</taxon>
        <taxon>Moellerella</taxon>
    </lineage>
</organism>
<protein>
    <submittedName>
        <fullName evidence="2">Integrase</fullName>
    </submittedName>
</protein>
<dbReference type="PANTHER" id="PTHR46889">
    <property type="entry name" value="TRANSPOSASE INSF FOR INSERTION SEQUENCE IS3B-RELATED"/>
    <property type="match status" value="1"/>
</dbReference>
<dbReference type="InterPro" id="IPR012337">
    <property type="entry name" value="RNaseH-like_sf"/>
</dbReference>